<dbReference type="InterPro" id="IPR037119">
    <property type="entry name" value="Haem_oxidase_HugZ-like_sf"/>
</dbReference>
<proteinExistence type="predicted"/>
<dbReference type="STRING" id="91626.A0A0C9M941"/>
<keyword evidence="3" id="KW-1185">Reference proteome</keyword>
<dbReference type="AlphaFoldDB" id="A0A0C9M941"/>
<dbReference type="InterPro" id="IPR019595">
    <property type="entry name" value="DUF2470"/>
</dbReference>
<organism evidence="2">
    <name type="scientific">Mucor ambiguus</name>
    <dbReference type="NCBI Taxonomy" id="91626"/>
    <lineage>
        <taxon>Eukaryota</taxon>
        <taxon>Fungi</taxon>
        <taxon>Fungi incertae sedis</taxon>
        <taxon>Mucoromycota</taxon>
        <taxon>Mucoromycotina</taxon>
        <taxon>Mucoromycetes</taxon>
        <taxon>Mucorales</taxon>
        <taxon>Mucorineae</taxon>
        <taxon>Mucoraceae</taxon>
        <taxon>Mucor</taxon>
    </lineage>
</organism>
<evidence type="ECO:0000313" key="3">
    <source>
        <dbReference type="Proteomes" id="UP000053815"/>
    </source>
</evidence>
<evidence type="ECO:0000313" key="2">
    <source>
        <dbReference type="EMBL" id="GAN06916.1"/>
    </source>
</evidence>
<gene>
    <name evidence="2" type="ORF">MAM1_0141d06406</name>
</gene>
<dbReference type="Proteomes" id="UP000053815">
    <property type="component" value="Unassembled WGS sequence"/>
</dbReference>
<protein>
    <recommendedName>
        <fullName evidence="1">DUF2470 domain-containing protein</fullName>
    </recommendedName>
</protein>
<dbReference type="Pfam" id="PF14934">
    <property type="entry name" value="TMEM254"/>
    <property type="match status" value="1"/>
</dbReference>
<dbReference type="InterPro" id="IPR028110">
    <property type="entry name" value="TMEM254"/>
</dbReference>
<dbReference type="Gene3D" id="3.20.180.10">
    <property type="entry name" value="PNP-oxidase-like"/>
    <property type="match status" value="1"/>
</dbReference>
<feature type="domain" description="DUF2470" evidence="1">
    <location>
        <begin position="14"/>
        <end position="87"/>
    </location>
</feature>
<evidence type="ECO:0000259" key="1">
    <source>
        <dbReference type="Pfam" id="PF10615"/>
    </source>
</evidence>
<dbReference type="Pfam" id="PF10615">
    <property type="entry name" value="DUF2470"/>
    <property type="match status" value="1"/>
</dbReference>
<dbReference type="EMBL" id="DF836430">
    <property type="protein sequence ID" value="GAN06916.1"/>
    <property type="molecule type" value="Genomic_DNA"/>
</dbReference>
<sequence>MASLPDPLATASGPISAYMSGHESANLAYVKYFAKKEDAVSATFKSLNSQGFLVAYKKADGSKHEAFIKYNAPVSKREDLRPVLEAMAKEAESALGMPSSLDGPPPLHALMKAAEIEDAQKAEIGKLQEDKDAEASAAIASAAVGDIFGSSSSSIPLDVFYPADRFWQFAIAVGMGSTALLGYASDEFLARLLSSPVVSFRNYLTPDLIQSIFKWASVIHAAEGVIALGICLKRGWYSPKNTLKWTASTTLYGVASMSKLLGHGKKVGGAAKKVN</sequence>
<dbReference type="OrthoDB" id="5553410at2759"/>
<name>A0A0C9M941_9FUNG</name>
<accession>A0A0C9M941</accession>
<reference evidence="2" key="1">
    <citation type="submission" date="2014-09" db="EMBL/GenBank/DDBJ databases">
        <title>Draft genome sequence of an oleaginous Mucoromycotina fungus Mucor ambiguus NBRC6742.</title>
        <authorList>
            <person name="Takeda I."/>
            <person name="Yamane N."/>
            <person name="Morita T."/>
            <person name="Tamano K."/>
            <person name="Machida M."/>
            <person name="Baker S."/>
            <person name="Koike H."/>
        </authorList>
    </citation>
    <scope>NUCLEOTIDE SEQUENCE</scope>
    <source>
        <strain evidence="2">NBRC 6742</strain>
    </source>
</reference>